<proteinExistence type="predicted"/>
<evidence type="ECO:0000313" key="2">
    <source>
        <dbReference type="Proteomes" id="UP000272025"/>
    </source>
</evidence>
<name>A0A3N2Q5P0_SODAK</name>
<keyword evidence="2" id="KW-1185">Reference proteome</keyword>
<dbReference type="EMBL" id="ML119051">
    <property type="protein sequence ID" value="ROT42072.1"/>
    <property type="molecule type" value="Genomic_DNA"/>
</dbReference>
<dbReference type="GeneID" id="39584041"/>
<dbReference type="AlphaFoldDB" id="A0A3N2Q5P0"/>
<organism evidence="1 2">
    <name type="scientific">Sodiomyces alkalinus (strain CBS 110278 / VKM F-3762 / F11)</name>
    <name type="common">Alkaliphilic filamentous fungus</name>
    <dbReference type="NCBI Taxonomy" id="1314773"/>
    <lineage>
        <taxon>Eukaryota</taxon>
        <taxon>Fungi</taxon>
        <taxon>Dikarya</taxon>
        <taxon>Ascomycota</taxon>
        <taxon>Pezizomycotina</taxon>
        <taxon>Sordariomycetes</taxon>
        <taxon>Hypocreomycetidae</taxon>
        <taxon>Glomerellales</taxon>
        <taxon>Plectosphaerellaceae</taxon>
        <taxon>Sodiomyces</taxon>
    </lineage>
</organism>
<protein>
    <submittedName>
        <fullName evidence="1">Uncharacterized protein</fullName>
    </submittedName>
</protein>
<accession>A0A3N2Q5P0</accession>
<dbReference type="Proteomes" id="UP000272025">
    <property type="component" value="Unassembled WGS sequence"/>
</dbReference>
<dbReference type="RefSeq" id="XP_028469878.1">
    <property type="nucleotide sequence ID" value="XM_028615564.1"/>
</dbReference>
<evidence type="ECO:0000313" key="1">
    <source>
        <dbReference type="EMBL" id="ROT42072.1"/>
    </source>
</evidence>
<gene>
    <name evidence="1" type="ORF">SODALDRAFT_6603</name>
</gene>
<reference evidence="1 2" key="1">
    <citation type="journal article" date="2018" name="Mol. Ecol.">
        <title>The obligate alkalophilic soda-lake fungus Sodiomyces alkalinus has shifted to a protein diet.</title>
        <authorList>
            <person name="Grum-Grzhimaylo A.A."/>
            <person name="Falkoski D.L."/>
            <person name="van den Heuvel J."/>
            <person name="Valero-Jimenez C.A."/>
            <person name="Min B."/>
            <person name="Choi I.G."/>
            <person name="Lipzen A."/>
            <person name="Daum C.G."/>
            <person name="Aanen D.K."/>
            <person name="Tsang A."/>
            <person name="Henrissat B."/>
            <person name="Bilanenko E.N."/>
            <person name="de Vries R.P."/>
            <person name="van Kan J.A.L."/>
            <person name="Grigoriev I.V."/>
            <person name="Debets A.J.M."/>
        </authorList>
    </citation>
    <scope>NUCLEOTIDE SEQUENCE [LARGE SCALE GENOMIC DNA]</scope>
    <source>
        <strain evidence="1 2">F11</strain>
    </source>
</reference>
<sequence length="195" mass="21528">MAFCPEDYLVIGRTFSAIENWMVAQYGSKLRWEPGWATGIAPNIEGSILESSGDDSFRTLASIVEDVASHEQLICGVLSEGPLNVQMRLDPVTTKMASAAPLYAGKGSKRRPSLQSLHQPVVAWTRTAFGASDGRTELSHGLPATDIDGECRKDVNLDRHRIMPAMRKLPKWLNKEIRDVSSGYRRMLGRGVLKS</sequence>